<gene>
    <name evidence="8" type="ORF">DAMNIGENAA_08890</name>
</gene>
<comment type="caution">
    <text evidence="8">The sequence shown here is derived from an EMBL/GenBank/DDBJ whole genome shotgun (WGS) entry which is preliminary data.</text>
</comment>
<dbReference type="RefSeq" id="WP_281792456.1">
    <property type="nucleotide sequence ID" value="NZ_BSDR01000001.1"/>
</dbReference>
<accession>A0A9W6FTJ7</accession>
<evidence type="ECO:0000256" key="3">
    <source>
        <dbReference type="ARBA" id="ARBA00023002"/>
    </source>
</evidence>
<dbReference type="Gene3D" id="1.20.950.20">
    <property type="entry name" value="Transmembrane di-heme cytochromes, Chain C"/>
    <property type="match status" value="1"/>
</dbReference>
<feature type="domain" description="4Fe-4S ferredoxin-type" evidence="7">
    <location>
        <begin position="14"/>
        <end position="44"/>
    </location>
</feature>
<dbReference type="InterPro" id="IPR017896">
    <property type="entry name" value="4Fe4S_Fe-S-bd"/>
</dbReference>
<dbReference type="SUPFAM" id="SSF103501">
    <property type="entry name" value="Respiratory nitrate reductase 1 gamma chain"/>
    <property type="match status" value="1"/>
</dbReference>
<name>A0A9W6FTJ7_9BACT</name>
<keyword evidence="9" id="KW-1185">Reference proteome</keyword>
<dbReference type="GO" id="GO:0005886">
    <property type="term" value="C:plasma membrane"/>
    <property type="evidence" value="ECO:0007669"/>
    <property type="project" value="TreeGrafter"/>
</dbReference>
<feature type="transmembrane region" description="Helical" evidence="6">
    <location>
        <begin position="260"/>
        <end position="279"/>
    </location>
</feature>
<evidence type="ECO:0000256" key="2">
    <source>
        <dbReference type="ARBA" id="ARBA00022723"/>
    </source>
</evidence>
<feature type="transmembrane region" description="Helical" evidence="6">
    <location>
        <begin position="323"/>
        <end position="343"/>
    </location>
</feature>
<dbReference type="AlphaFoldDB" id="A0A9W6FTJ7"/>
<dbReference type="InterPro" id="IPR051460">
    <property type="entry name" value="HdrC_iron-sulfur_subunit"/>
</dbReference>
<dbReference type="PANTHER" id="PTHR43255:SF1">
    <property type="entry name" value="IRON-SULFUR-BINDING OXIDOREDUCTASE FADF-RELATED"/>
    <property type="match status" value="1"/>
</dbReference>
<evidence type="ECO:0000259" key="7">
    <source>
        <dbReference type="PROSITE" id="PS51379"/>
    </source>
</evidence>
<dbReference type="Gene3D" id="1.10.1060.10">
    <property type="entry name" value="Alpha-helical ferredoxin"/>
    <property type="match status" value="1"/>
</dbReference>
<keyword evidence="2" id="KW-0479">Metal-binding</keyword>
<evidence type="ECO:0000313" key="8">
    <source>
        <dbReference type="EMBL" id="GLI33456.1"/>
    </source>
</evidence>
<evidence type="ECO:0000256" key="5">
    <source>
        <dbReference type="ARBA" id="ARBA00023014"/>
    </source>
</evidence>
<dbReference type="PROSITE" id="PS00198">
    <property type="entry name" value="4FE4S_FER_1"/>
    <property type="match status" value="1"/>
</dbReference>
<keyword evidence="3" id="KW-0560">Oxidoreductase</keyword>
<dbReference type="EMBL" id="BSDR01000001">
    <property type="protein sequence ID" value="GLI33456.1"/>
    <property type="molecule type" value="Genomic_DNA"/>
</dbReference>
<feature type="transmembrane region" description="Helical" evidence="6">
    <location>
        <begin position="291"/>
        <end position="311"/>
    </location>
</feature>
<keyword evidence="4" id="KW-0408">Iron</keyword>
<dbReference type="SUPFAM" id="SSF46548">
    <property type="entry name" value="alpha-helical ferredoxin"/>
    <property type="match status" value="1"/>
</dbReference>
<dbReference type="GO" id="GO:0046872">
    <property type="term" value="F:metal ion binding"/>
    <property type="evidence" value="ECO:0007669"/>
    <property type="project" value="UniProtKB-KW"/>
</dbReference>
<keyword evidence="1" id="KW-0004">4Fe-4S</keyword>
<feature type="transmembrane region" description="Helical" evidence="6">
    <location>
        <begin position="116"/>
        <end position="136"/>
    </location>
</feature>
<dbReference type="PROSITE" id="PS51379">
    <property type="entry name" value="4FE4S_FER_2"/>
    <property type="match status" value="1"/>
</dbReference>
<evidence type="ECO:0000256" key="6">
    <source>
        <dbReference type="SAM" id="Phobius"/>
    </source>
</evidence>
<evidence type="ECO:0000256" key="4">
    <source>
        <dbReference type="ARBA" id="ARBA00023004"/>
    </source>
</evidence>
<feature type="transmembrane region" description="Helical" evidence="6">
    <location>
        <begin position="219"/>
        <end position="240"/>
    </location>
</feature>
<evidence type="ECO:0000256" key="1">
    <source>
        <dbReference type="ARBA" id="ARBA00022485"/>
    </source>
</evidence>
<feature type="transmembrane region" description="Helical" evidence="6">
    <location>
        <begin position="156"/>
        <end position="177"/>
    </location>
</feature>
<dbReference type="GO" id="GO:0051539">
    <property type="term" value="F:4 iron, 4 sulfur cluster binding"/>
    <property type="evidence" value="ECO:0007669"/>
    <property type="project" value="UniProtKB-KW"/>
</dbReference>
<proteinExistence type="predicted"/>
<dbReference type="Pfam" id="PF13183">
    <property type="entry name" value="Fer4_8"/>
    <property type="match status" value="1"/>
</dbReference>
<organism evidence="8 9">
    <name type="scientific">Desulforhabdus amnigena</name>
    <dbReference type="NCBI Taxonomy" id="40218"/>
    <lineage>
        <taxon>Bacteria</taxon>
        <taxon>Pseudomonadati</taxon>
        <taxon>Thermodesulfobacteriota</taxon>
        <taxon>Syntrophobacteria</taxon>
        <taxon>Syntrophobacterales</taxon>
        <taxon>Syntrophobacteraceae</taxon>
        <taxon>Desulforhabdus</taxon>
    </lineage>
</organism>
<sequence length="385" mass="44342">MSNRVDPTLIKDLESFGLKDANKCFNCGNCTAICPLSTPENPFPRKMVRLIQLGQREKLLHAPEPWLCYYCGDCSTHCPRGADPGETMMVMRRYLTSLYDWTGFARKFYTSERFEIIAISIVALLVGIGLLIFNTGHPNWEHAALNSLWPAEHIEIADLIMGGILSFLLLSNVFRCFRIIMGKLAFKVPLRIYATEAKELLLHFLTQKRFGKCSDKMQWFVHLMIMTGYSSVFLLVVVFIRWFQRDHIEYAFSHPVRLVGYYATFAILYGTTYAIIGRLKKNKPPYQNSHPTDWMFLILLQLTTLTGIFVHFTRLLDWPATTYFLYIIHMMVAVPMLVLEVPFAKWAHLAYRPVVIYLLRVKERYAQEVLAPATESQIAVEAATS</sequence>
<dbReference type="InterPro" id="IPR036197">
    <property type="entry name" value="NarG-like_sf"/>
</dbReference>
<reference evidence="8" key="1">
    <citation type="submission" date="2022-12" db="EMBL/GenBank/DDBJ databases">
        <title>Reference genome sequencing for broad-spectrum identification of bacterial and archaeal isolates by mass spectrometry.</title>
        <authorList>
            <person name="Sekiguchi Y."/>
            <person name="Tourlousse D.M."/>
        </authorList>
    </citation>
    <scope>NUCLEOTIDE SEQUENCE</scope>
    <source>
        <strain evidence="8">ASRB1</strain>
    </source>
</reference>
<keyword evidence="6" id="KW-0472">Membrane</keyword>
<dbReference type="InterPro" id="IPR009051">
    <property type="entry name" value="Helical_ferredxn"/>
</dbReference>
<dbReference type="InterPro" id="IPR017900">
    <property type="entry name" value="4Fe4S_Fe_S_CS"/>
</dbReference>
<keyword evidence="5" id="KW-0411">Iron-sulfur</keyword>
<keyword evidence="6" id="KW-1133">Transmembrane helix</keyword>
<evidence type="ECO:0000313" key="9">
    <source>
        <dbReference type="Proteomes" id="UP001144372"/>
    </source>
</evidence>
<dbReference type="Proteomes" id="UP001144372">
    <property type="component" value="Unassembled WGS sequence"/>
</dbReference>
<dbReference type="GO" id="GO:0016491">
    <property type="term" value="F:oxidoreductase activity"/>
    <property type="evidence" value="ECO:0007669"/>
    <property type="project" value="UniProtKB-KW"/>
</dbReference>
<dbReference type="PANTHER" id="PTHR43255">
    <property type="entry name" value="IRON-SULFUR-BINDING OXIDOREDUCTASE FADF-RELATED-RELATED"/>
    <property type="match status" value="1"/>
</dbReference>
<protein>
    <submittedName>
        <fullName evidence="8">Heterodisulfide reductase</fullName>
    </submittedName>
</protein>
<keyword evidence="6" id="KW-0812">Transmembrane</keyword>